<organism evidence="1 2">
    <name type="scientific">Glossina pallidipes</name>
    <name type="common">Tsetse fly</name>
    <dbReference type="NCBI Taxonomy" id="7398"/>
    <lineage>
        <taxon>Eukaryota</taxon>
        <taxon>Metazoa</taxon>
        <taxon>Ecdysozoa</taxon>
        <taxon>Arthropoda</taxon>
        <taxon>Hexapoda</taxon>
        <taxon>Insecta</taxon>
        <taxon>Pterygota</taxon>
        <taxon>Neoptera</taxon>
        <taxon>Endopterygota</taxon>
        <taxon>Diptera</taxon>
        <taxon>Brachycera</taxon>
        <taxon>Muscomorpha</taxon>
        <taxon>Hippoboscoidea</taxon>
        <taxon>Glossinidae</taxon>
        <taxon>Glossina</taxon>
    </lineage>
</organism>
<dbReference type="Proteomes" id="UP000092445">
    <property type="component" value="Unassembled WGS sequence"/>
</dbReference>
<accession>A0A1B0A7K9</accession>
<reference evidence="2" key="1">
    <citation type="submission" date="2014-03" db="EMBL/GenBank/DDBJ databases">
        <authorList>
            <person name="Aksoy S."/>
            <person name="Warren W."/>
            <person name="Wilson R.K."/>
        </authorList>
    </citation>
    <scope>NUCLEOTIDE SEQUENCE [LARGE SCALE GENOMIC DNA]</scope>
    <source>
        <strain evidence="2">IAEA</strain>
    </source>
</reference>
<reference evidence="1" key="2">
    <citation type="submission" date="2020-05" db="UniProtKB">
        <authorList>
            <consortium name="EnsemblMetazoa"/>
        </authorList>
    </citation>
    <scope>IDENTIFICATION</scope>
    <source>
        <strain evidence="1">IAEA</strain>
    </source>
</reference>
<dbReference type="Gene3D" id="1.25.40.180">
    <property type="match status" value="1"/>
</dbReference>
<evidence type="ECO:0000313" key="2">
    <source>
        <dbReference type="Proteomes" id="UP000092445"/>
    </source>
</evidence>
<keyword evidence="2" id="KW-1185">Reference proteome</keyword>
<proteinExistence type="predicted"/>
<dbReference type="AlphaFoldDB" id="A0A1B0A7K9"/>
<dbReference type="VEuPathDB" id="VectorBase:GPAI036780"/>
<protein>
    <submittedName>
        <fullName evidence="1">Uncharacterized protein</fullName>
    </submittedName>
</protein>
<sequence>MKDACINIVLDVLEKAEEQYLDRVLNFLVALRKQANFKPNLLLEVFRQVVNKISEGEAFNPRITTHVANLLGKATLGDPGLLKLAEIHYPLFLLVLQQLHKTVGKEQLELKFRASKIDLMSCLPEVDLNKTRLSEVLDGRFPTFLYPLLKVQAEMSKQLTNDPTPSIFFKWIKANSDAKHYKEKALKKLFKLHRIEAESLPPTPQRLRVYVASAPQVATNKLLYLMYFRV</sequence>
<dbReference type="STRING" id="7398.A0A1B0A7K9"/>
<evidence type="ECO:0000313" key="1">
    <source>
        <dbReference type="EnsemblMetazoa" id="GPAI036780-PA"/>
    </source>
</evidence>
<name>A0A1B0A7K9_GLOPL</name>
<dbReference type="EnsemblMetazoa" id="GPAI036780-RA">
    <property type="protein sequence ID" value="GPAI036780-PA"/>
    <property type="gene ID" value="GPAI036780"/>
</dbReference>